<dbReference type="RefSeq" id="WP_061055921.1">
    <property type="nucleotide sequence ID" value="NZ_CABLBX010000005.1"/>
</dbReference>
<keyword evidence="4" id="KW-0408">Iron</keyword>
<dbReference type="SFLD" id="SFLDS00029">
    <property type="entry name" value="Radical_SAM"/>
    <property type="match status" value="1"/>
</dbReference>
<proteinExistence type="predicted"/>
<reference evidence="7" key="2">
    <citation type="submission" date="2018-01" db="EMBL/GenBank/DDBJ databases">
        <title>FDA dAtabase for Regulatory Grade micrObial Sequences (FDA-ARGOS): Supporting development and validation of Infectious Disease Dx tests.</title>
        <authorList>
            <person name="Hoffmann M."/>
            <person name="Allard M."/>
            <person name="Evans P."/>
            <person name="Brown E."/>
            <person name="Tallon L."/>
            <person name="Sadzewicz L."/>
            <person name="Sengamalay N."/>
            <person name="Ott S."/>
            <person name="Godinez A."/>
            <person name="Nagaraj S."/>
            <person name="Vyas G."/>
            <person name="Aluvathingal J."/>
            <person name="Nadendla S."/>
            <person name="Geyer C."/>
            <person name="Sichtig H."/>
        </authorList>
    </citation>
    <scope>NUCLEOTIDE SEQUENCE</scope>
    <source>
        <strain evidence="7">ATCC 33809</strain>
    </source>
</reference>
<dbReference type="Pfam" id="PF04055">
    <property type="entry name" value="Radical_SAM"/>
    <property type="match status" value="1"/>
</dbReference>
<dbReference type="KEGG" id="vfl:AL536_06235"/>
<dbReference type="GeneID" id="29383870"/>
<dbReference type="CDD" id="cd01335">
    <property type="entry name" value="Radical_SAM"/>
    <property type="match status" value="1"/>
</dbReference>
<dbReference type="InterPro" id="IPR058240">
    <property type="entry name" value="rSAM_sf"/>
</dbReference>
<evidence type="ECO:0000256" key="2">
    <source>
        <dbReference type="ARBA" id="ARBA00022691"/>
    </source>
</evidence>
<gene>
    <name evidence="7" type="primary">hxsC</name>
    <name evidence="7" type="ORF">AL536_06235</name>
    <name evidence="8" type="ORF">NCTC11327_03274</name>
</gene>
<dbReference type="EMBL" id="CP014034">
    <property type="protein sequence ID" value="AMF93051.1"/>
    <property type="molecule type" value="Genomic_DNA"/>
</dbReference>
<dbReference type="EMBL" id="UHIP01000002">
    <property type="protein sequence ID" value="SUQ26414.1"/>
    <property type="molecule type" value="Genomic_DNA"/>
</dbReference>
<evidence type="ECO:0000313" key="8">
    <source>
        <dbReference type="EMBL" id="SUQ26414.1"/>
    </source>
</evidence>
<organism evidence="8 10">
    <name type="scientific">Vibrio fluvialis</name>
    <dbReference type="NCBI Taxonomy" id="676"/>
    <lineage>
        <taxon>Bacteria</taxon>
        <taxon>Pseudomonadati</taxon>
        <taxon>Pseudomonadota</taxon>
        <taxon>Gammaproteobacteria</taxon>
        <taxon>Vibrionales</taxon>
        <taxon>Vibrionaceae</taxon>
        <taxon>Vibrio</taxon>
    </lineage>
</organism>
<dbReference type="InterPro" id="IPR050377">
    <property type="entry name" value="Radical_SAM_PqqE_MftC-like"/>
</dbReference>
<dbReference type="Proteomes" id="UP000057088">
    <property type="component" value="Chromosome 1"/>
</dbReference>
<keyword evidence="2" id="KW-0949">S-adenosyl-L-methionine</keyword>
<name>A0AAX2LUB7_VIBFL</name>
<evidence type="ECO:0000313" key="10">
    <source>
        <dbReference type="Proteomes" id="UP000254626"/>
    </source>
</evidence>
<sequence length="372" mass="41819">MDDAIRQDLFELSLRDFSNSGYYQLRKSTNPVETQYLDQLLIMGDESTSLPSIPIGFVGVVFNQALYESIYDGDIATINTFDQLRVILSRNANHNTLLVTERCNNLCLFCSQPPKKDFDSWLLTYAAQAVAAFGFDGEIGISGGEPLIYGSDFLRFLDFVSEFAPKTRLHILTNGRAFSDLRFSQEIAQRTRNMRLAFGIPLYASRAAIHDELVGSKGAFAETVTGMINAGNLGIEMEIRFIPTQANMNELPVLVEYISRVFSNVVQLSVMNLEATGWAKKNWSTLYSTTDDYVECLKEAVCLADVLGLHPTLFNFPLCHLPSELRPYAVKSISDWKNYYPDECGQCLLLKSCGGYFTSSRGKYHQQARRII</sequence>
<evidence type="ECO:0000256" key="3">
    <source>
        <dbReference type="ARBA" id="ARBA00022723"/>
    </source>
</evidence>
<dbReference type="InterPro" id="IPR013785">
    <property type="entry name" value="Aldolase_TIM"/>
</dbReference>
<reference evidence="9" key="1">
    <citation type="submission" date="2015-12" db="EMBL/GenBank/DDBJ databases">
        <title>FDA dAtabase for Regulatory Grade micrObial Sequences (FDA-ARGOS): Supporting development and validation of Infectious Disease Dx tests.</title>
        <authorList>
            <person name="Hoffmann M."/>
            <person name="Allard M."/>
            <person name="Evans P."/>
            <person name="Brown E."/>
            <person name="Tallon L.J."/>
            <person name="Sadzewicz L."/>
            <person name="Sengamalay N."/>
            <person name="Ott S."/>
            <person name="Godinez A."/>
            <person name="Nagaraj S."/>
            <person name="Vyas G."/>
            <person name="Aluvathingal J."/>
            <person name="Nadendla S."/>
            <person name="Geyer C."/>
            <person name="Sichtig H."/>
        </authorList>
    </citation>
    <scope>NUCLEOTIDE SEQUENCE [LARGE SCALE GENOMIC DNA]</scope>
    <source>
        <strain evidence="9">ATCC 33809</strain>
    </source>
</reference>
<evidence type="ECO:0000256" key="4">
    <source>
        <dbReference type="ARBA" id="ARBA00023004"/>
    </source>
</evidence>
<dbReference type="SFLD" id="SFLDG01067">
    <property type="entry name" value="SPASM/twitch_domain_containing"/>
    <property type="match status" value="1"/>
</dbReference>
<dbReference type="AlphaFoldDB" id="A0AAX2LUB7"/>
<dbReference type="GO" id="GO:0046872">
    <property type="term" value="F:metal ion binding"/>
    <property type="evidence" value="ECO:0007669"/>
    <property type="project" value="UniProtKB-KW"/>
</dbReference>
<evidence type="ECO:0000256" key="5">
    <source>
        <dbReference type="ARBA" id="ARBA00023014"/>
    </source>
</evidence>
<dbReference type="GO" id="GO:0003824">
    <property type="term" value="F:catalytic activity"/>
    <property type="evidence" value="ECO:0007669"/>
    <property type="project" value="InterPro"/>
</dbReference>
<evidence type="ECO:0000313" key="7">
    <source>
        <dbReference type="EMBL" id="AMF93051.1"/>
    </source>
</evidence>
<dbReference type="Proteomes" id="UP000254626">
    <property type="component" value="Unassembled WGS sequence"/>
</dbReference>
<evidence type="ECO:0000313" key="9">
    <source>
        <dbReference type="Proteomes" id="UP000057088"/>
    </source>
</evidence>
<keyword evidence="3" id="KW-0479">Metal-binding</keyword>
<dbReference type="InterPro" id="IPR007197">
    <property type="entry name" value="rSAM"/>
</dbReference>
<evidence type="ECO:0000256" key="1">
    <source>
        <dbReference type="ARBA" id="ARBA00001966"/>
    </source>
</evidence>
<reference evidence="8 10" key="3">
    <citation type="submission" date="2018-06" db="EMBL/GenBank/DDBJ databases">
        <authorList>
            <consortium name="Pathogen Informatics"/>
            <person name="Doyle S."/>
        </authorList>
    </citation>
    <scope>NUCLEOTIDE SEQUENCE [LARGE SCALE GENOMIC DNA]</scope>
    <source>
        <strain evidence="8 10">NCTC11327</strain>
    </source>
</reference>
<protein>
    <submittedName>
        <fullName evidence="7">His-Xaa-Ser system radical SAM maturase HxsC</fullName>
    </submittedName>
    <submittedName>
        <fullName evidence="8">Pyrroloquinoline quinone biosynthesis protein PqqE</fullName>
    </submittedName>
</protein>
<dbReference type="InterPro" id="IPR024032">
    <property type="entry name" value="rSAM_paired_HxsC"/>
</dbReference>
<dbReference type="GO" id="GO:0051536">
    <property type="term" value="F:iron-sulfur cluster binding"/>
    <property type="evidence" value="ECO:0007669"/>
    <property type="project" value="UniProtKB-KW"/>
</dbReference>
<dbReference type="SUPFAM" id="SSF102114">
    <property type="entry name" value="Radical SAM enzymes"/>
    <property type="match status" value="1"/>
</dbReference>
<comment type="cofactor">
    <cofactor evidence="1">
        <name>[4Fe-4S] cluster</name>
        <dbReference type="ChEBI" id="CHEBI:49883"/>
    </cofactor>
</comment>
<dbReference type="NCBIfam" id="TIGR03977">
    <property type="entry name" value="rSAM_pair_HxsC"/>
    <property type="match status" value="1"/>
</dbReference>
<accession>A0AAX2LUB7</accession>
<feature type="domain" description="Radical SAM core" evidence="6">
    <location>
        <begin position="98"/>
        <end position="236"/>
    </location>
</feature>
<dbReference type="PANTHER" id="PTHR11228">
    <property type="entry name" value="RADICAL SAM DOMAIN PROTEIN"/>
    <property type="match status" value="1"/>
</dbReference>
<dbReference type="Gene3D" id="3.20.20.70">
    <property type="entry name" value="Aldolase class I"/>
    <property type="match status" value="1"/>
</dbReference>
<evidence type="ECO:0000259" key="6">
    <source>
        <dbReference type="Pfam" id="PF04055"/>
    </source>
</evidence>
<dbReference type="PANTHER" id="PTHR11228:SF7">
    <property type="entry name" value="PQQA PEPTIDE CYCLASE"/>
    <property type="match status" value="1"/>
</dbReference>
<keyword evidence="9" id="KW-1185">Reference proteome</keyword>
<dbReference type="SFLD" id="SFLDG01103">
    <property type="entry name" value="Uncharacterised_Radical_SAM_Su"/>
    <property type="match status" value="1"/>
</dbReference>
<keyword evidence="5" id="KW-0411">Iron-sulfur</keyword>